<feature type="domain" description="EB1 C-terminal" evidence="6">
    <location>
        <begin position="621"/>
        <end position="662"/>
    </location>
</feature>
<feature type="compositionally biased region" description="Basic and acidic residues" evidence="5">
    <location>
        <begin position="227"/>
        <end position="244"/>
    </location>
</feature>
<dbReference type="EMBL" id="DF144045">
    <property type="protein sequence ID" value="GAA55593.1"/>
    <property type="molecule type" value="Genomic_DNA"/>
</dbReference>
<comment type="subcellular location">
    <subcellularLocation>
        <location evidence="1">Cytoplasm</location>
        <location evidence="1">Cytoskeleton</location>
    </subcellularLocation>
</comment>
<evidence type="ECO:0000313" key="8">
    <source>
        <dbReference type="Proteomes" id="UP000008909"/>
    </source>
</evidence>
<dbReference type="AlphaFoldDB" id="G7YRL3"/>
<feature type="region of interest" description="Disordered" evidence="5">
    <location>
        <begin position="1"/>
        <end position="25"/>
    </location>
</feature>
<evidence type="ECO:0000256" key="3">
    <source>
        <dbReference type="ARBA" id="ARBA00022701"/>
    </source>
</evidence>
<keyword evidence="4" id="KW-0206">Cytoskeleton</keyword>
<keyword evidence="8" id="KW-1185">Reference proteome</keyword>
<feature type="compositionally biased region" description="Polar residues" evidence="5">
    <location>
        <begin position="346"/>
        <end position="358"/>
    </location>
</feature>
<evidence type="ECO:0000256" key="1">
    <source>
        <dbReference type="ARBA" id="ARBA00004245"/>
    </source>
</evidence>
<gene>
    <name evidence="7" type="ORF">CLF_108406</name>
</gene>
<evidence type="ECO:0000256" key="2">
    <source>
        <dbReference type="ARBA" id="ARBA00022490"/>
    </source>
</evidence>
<dbReference type="InterPro" id="IPR036133">
    <property type="entry name" value="EB1_C_sf"/>
</dbReference>
<evidence type="ECO:0000313" key="7">
    <source>
        <dbReference type="EMBL" id="GAA55593.1"/>
    </source>
</evidence>
<proteinExistence type="predicted"/>
<dbReference type="GO" id="GO:0005874">
    <property type="term" value="C:microtubule"/>
    <property type="evidence" value="ECO:0007669"/>
    <property type="project" value="UniProtKB-KW"/>
</dbReference>
<protein>
    <submittedName>
        <fullName evidence="7">Microtubule-associated protein RP/EB family member 1</fullName>
    </submittedName>
</protein>
<evidence type="ECO:0000259" key="6">
    <source>
        <dbReference type="Pfam" id="PF03271"/>
    </source>
</evidence>
<name>G7YRL3_CLOSI</name>
<dbReference type="Gene3D" id="1.20.5.1430">
    <property type="match status" value="1"/>
</dbReference>
<feature type="region of interest" description="Disordered" evidence="5">
    <location>
        <begin position="214"/>
        <end position="381"/>
    </location>
</feature>
<reference key="2">
    <citation type="submission" date="2011-10" db="EMBL/GenBank/DDBJ databases">
        <title>The genome and transcriptome sequence of Clonorchis sinensis provide insights into the carcinogenic liver fluke.</title>
        <authorList>
            <person name="Wang X."/>
            <person name="Huang Y."/>
            <person name="Chen W."/>
            <person name="Liu H."/>
            <person name="Guo L."/>
            <person name="Chen Y."/>
            <person name="Luo F."/>
            <person name="Zhou W."/>
            <person name="Sun J."/>
            <person name="Mao Q."/>
            <person name="Liang P."/>
            <person name="Zhou C."/>
            <person name="Tian Y."/>
            <person name="Men J."/>
            <person name="Lv X."/>
            <person name="Huang L."/>
            <person name="Zhou J."/>
            <person name="Hu Y."/>
            <person name="Li R."/>
            <person name="Zhang F."/>
            <person name="Lei H."/>
            <person name="Li X."/>
            <person name="Hu X."/>
            <person name="Liang C."/>
            <person name="Xu J."/>
            <person name="Wu Z."/>
            <person name="Yu X."/>
        </authorList>
    </citation>
    <scope>NUCLEOTIDE SEQUENCE</scope>
    <source>
        <strain>Henan</strain>
    </source>
</reference>
<reference evidence="7" key="1">
    <citation type="journal article" date="2011" name="Genome Biol.">
        <title>The draft genome of the carcinogenic human liver fluke Clonorchis sinensis.</title>
        <authorList>
            <person name="Wang X."/>
            <person name="Chen W."/>
            <person name="Huang Y."/>
            <person name="Sun J."/>
            <person name="Men J."/>
            <person name="Liu H."/>
            <person name="Luo F."/>
            <person name="Guo L."/>
            <person name="Lv X."/>
            <person name="Deng C."/>
            <person name="Zhou C."/>
            <person name="Fan Y."/>
            <person name="Li X."/>
            <person name="Huang L."/>
            <person name="Hu Y."/>
            <person name="Liang C."/>
            <person name="Hu X."/>
            <person name="Xu J."/>
            <person name="Yu X."/>
        </authorList>
    </citation>
    <scope>NUCLEOTIDE SEQUENCE [LARGE SCALE GENOMIC DNA]</scope>
    <source>
        <strain evidence="7">Henan</strain>
    </source>
</reference>
<dbReference type="Gene3D" id="1.10.418.10">
    <property type="entry name" value="Calponin-like domain"/>
    <property type="match status" value="1"/>
</dbReference>
<evidence type="ECO:0000256" key="5">
    <source>
        <dbReference type="SAM" id="MobiDB-lite"/>
    </source>
</evidence>
<sequence>MRYLLPQKKGVLKSRSEGKQQPFSKRKTELMSEFLSGGLVCEPRQLRDGLLKYCSRIRAKGREPVSLPSCEYGSIPLNRVKFNVKTESEAAANFKLLLNAFRMFEVRKKAFQPRRLVETTSNPENAKTLDGSARVDRFKNVNSTQQTRGRRRQKTKVLNGLDVMKKRLDIPVDNLIRGVFSENFRFAQWFKLFYDANITQARSFDEFGDQEPYEAVPGHIQHSPRRPYSDSTRECRKAEDRDSQRPPIYPDSARQNRFFDQIPVRMDHGGPRTDVHEEGEEVEEPTDDEFVQNNARTPQAHDLSQPPNPDGGRLSSEEHEFTGYFTSNEAPQFCHPEGSGNKRFTETNSDNRLVQTASVAKRRSNSFRSSKNYGDKLPPPSPLPANQCGLVGNHTGRGTATQKQAVENLLASGDRPMSAVMASADALSQIQTRLPESSRTVNALHAPSSVVEEESVNTTVSNSSRKVMPKHTARANQRMNNPTAPNVSSNVFLSTPSKPITRPPAYPQHIFDPRPGDLTSSGLGTEAELQRELALLRYGSRLRLNVSNTLGEISSHDTGLSPQRPKNTHTIHRCYTPRQDQCFGDTDGQKPTTFVYPLSTKATLLIHKTSLEQRRTLFYCQKEAQFYFSKLRKIEDFCYRLKTGSKQALEDILDTIFGILYETETKCRLESKLNLQWDFRSLVISRLITHLSGIAEDQRLHAAREFDADMSETLSEPPKHLKLNRTGQGDDYSNESRVSVFSSSCSESPYGLCPFRLALTLHQLTEPKLAVIPQRPDFHCIDLLGQPKSADRKSAQSLSDHPKHGTRLEDVHKPKYTNAMMLRQLDKIVYRTEKRPGHRYVTFVRSILMLYD</sequence>
<dbReference type="InterPro" id="IPR004953">
    <property type="entry name" value="EB1_C"/>
</dbReference>
<feature type="compositionally biased region" description="Acidic residues" evidence="5">
    <location>
        <begin position="277"/>
        <end position="290"/>
    </location>
</feature>
<dbReference type="GO" id="GO:0008017">
    <property type="term" value="F:microtubule binding"/>
    <property type="evidence" value="ECO:0007669"/>
    <property type="project" value="InterPro"/>
</dbReference>
<dbReference type="Pfam" id="PF03271">
    <property type="entry name" value="EB1"/>
    <property type="match status" value="1"/>
</dbReference>
<dbReference type="Proteomes" id="UP000008909">
    <property type="component" value="Unassembled WGS sequence"/>
</dbReference>
<dbReference type="InterPro" id="IPR036872">
    <property type="entry name" value="CH_dom_sf"/>
</dbReference>
<dbReference type="SUPFAM" id="SSF140612">
    <property type="entry name" value="EB1 dimerisation domain-like"/>
    <property type="match status" value="1"/>
</dbReference>
<dbReference type="PANTHER" id="PTHR10623">
    <property type="entry name" value="MICROTUBULE-ASSOCIATED PROTEIN RP/EB FAMILY MEMBER"/>
    <property type="match status" value="1"/>
</dbReference>
<keyword evidence="2" id="KW-0963">Cytoplasm</keyword>
<evidence type="ECO:0000256" key="4">
    <source>
        <dbReference type="ARBA" id="ARBA00023212"/>
    </source>
</evidence>
<organism evidence="7 8">
    <name type="scientific">Clonorchis sinensis</name>
    <name type="common">Chinese liver fluke</name>
    <dbReference type="NCBI Taxonomy" id="79923"/>
    <lineage>
        <taxon>Eukaryota</taxon>
        <taxon>Metazoa</taxon>
        <taxon>Spiralia</taxon>
        <taxon>Lophotrochozoa</taxon>
        <taxon>Platyhelminthes</taxon>
        <taxon>Trematoda</taxon>
        <taxon>Digenea</taxon>
        <taxon>Opisthorchiida</taxon>
        <taxon>Opisthorchiata</taxon>
        <taxon>Opisthorchiidae</taxon>
        <taxon>Clonorchis</taxon>
    </lineage>
</organism>
<dbReference type="InterPro" id="IPR027328">
    <property type="entry name" value="MAPRE"/>
</dbReference>
<accession>G7YRL3</accession>
<feature type="compositionally biased region" description="Basic and acidic residues" evidence="5">
    <location>
        <begin position="265"/>
        <end position="276"/>
    </location>
</feature>
<keyword evidence="3" id="KW-0493">Microtubule</keyword>